<feature type="compositionally biased region" description="Pro residues" evidence="1">
    <location>
        <begin position="60"/>
        <end position="70"/>
    </location>
</feature>
<sequence length="250" mass="27169">MRRSTRNWLPIGQLRVAGFSAIAHPDAQLLEDVAVPGEATRARMQGLRTPPHAATQGLRTPPPRQLLPPPPCRIHYCSRVGFLGSPRSPTPPSGVQVPFPLLLYTFHFFAAQQAVASSSPQSAPPQSARASRLRRVDAPVRIHVQDECEKSSQIGRQSPSWPIGANLAGRVPRGFLGRKTTCQSPLGQCAGLFGRPPCPLPCRQKKKKPGSLRFVPDPRGHGWSRAKKCSRASSIAQTSQNPKDIPVKNS</sequence>
<keyword evidence="3" id="KW-1185">Reference proteome</keyword>
<feature type="compositionally biased region" description="Polar residues" evidence="1">
    <location>
        <begin position="231"/>
        <end position="250"/>
    </location>
</feature>
<dbReference type="EMBL" id="CM000763">
    <property type="protein sequence ID" value="OQU85629.1"/>
    <property type="molecule type" value="Genomic_DNA"/>
</dbReference>
<evidence type="ECO:0000313" key="2">
    <source>
        <dbReference type="EMBL" id="OQU85629.1"/>
    </source>
</evidence>
<evidence type="ECO:0000313" key="3">
    <source>
        <dbReference type="Proteomes" id="UP000000768"/>
    </source>
</evidence>
<name>A0A1Z5RQ01_SORBI</name>
<organism evidence="2 3">
    <name type="scientific">Sorghum bicolor</name>
    <name type="common">Sorghum</name>
    <name type="synonym">Sorghum vulgare</name>
    <dbReference type="NCBI Taxonomy" id="4558"/>
    <lineage>
        <taxon>Eukaryota</taxon>
        <taxon>Viridiplantae</taxon>
        <taxon>Streptophyta</taxon>
        <taxon>Embryophyta</taxon>
        <taxon>Tracheophyta</taxon>
        <taxon>Spermatophyta</taxon>
        <taxon>Magnoliopsida</taxon>
        <taxon>Liliopsida</taxon>
        <taxon>Poales</taxon>
        <taxon>Poaceae</taxon>
        <taxon>PACMAD clade</taxon>
        <taxon>Panicoideae</taxon>
        <taxon>Andropogonodae</taxon>
        <taxon>Andropogoneae</taxon>
        <taxon>Sorghinae</taxon>
        <taxon>Sorghum</taxon>
    </lineage>
</organism>
<gene>
    <name evidence="2" type="ORF">SORBI_3004G281750</name>
</gene>
<protein>
    <submittedName>
        <fullName evidence="2">Uncharacterized protein</fullName>
    </submittedName>
</protein>
<dbReference type="InParanoid" id="A0A1Z5RQ01"/>
<feature type="region of interest" description="Disordered" evidence="1">
    <location>
        <begin position="202"/>
        <end position="250"/>
    </location>
</feature>
<reference evidence="3" key="2">
    <citation type="journal article" date="2018" name="Plant J.">
        <title>The Sorghum bicolor reference genome: improved assembly, gene annotations, a transcriptome atlas, and signatures of genome organization.</title>
        <authorList>
            <person name="McCormick R.F."/>
            <person name="Truong S.K."/>
            <person name="Sreedasyam A."/>
            <person name="Jenkins J."/>
            <person name="Shu S."/>
            <person name="Sims D."/>
            <person name="Kennedy M."/>
            <person name="Amirebrahimi M."/>
            <person name="Weers B.D."/>
            <person name="McKinley B."/>
            <person name="Mattison A."/>
            <person name="Morishige D.T."/>
            <person name="Grimwood J."/>
            <person name="Schmutz J."/>
            <person name="Mullet J.E."/>
        </authorList>
    </citation>
    <scope>NUCLEOTIDE SEQUENCE [LARGE SCALE GENOMIC DNA]</scope>
    <source>
        <strain evidence="3">cv. BTx623</strain>
    </source>
</reference>
<reference evidence="2 3" key="1">
    <citation type="journal article" date="2009" name="Nature">
        <title>The Sorghum bicolor genome and the diversification of grasses.</title>
        <authorList>
            <person name="Paterson A.H."/>
            <person name="Bowers J.E."/>
            <person name="Bruggmann R."/>
            <person name="Dubchak I."/>
            <person name="Grimwood J."/>
            <person name="Gundlach H."/>
            <person name="Haberer G."/>
            <person name="Hellsten U."/>
            <person name="Mitros T."/>
            <person name="Poliakov A."/>
            <person name="Schmutz J."/>
            <person name="Spannagl M."/>
            <person name="Tang H."/>
            <person name="Wang X."/>
            <person name="Wicker T."/>
            <person name="Bharti A.K."/>
            <person name="Chapman J."/>
            <person name="Feltus F.A."/>
            <person name="Gowik U."/>
            <person name="Grigoriev I.V."/>
            <person name="Lyons E."/>
            <person name="Maher C.A."/>
            <person name="Martis M."/>
            <person name="Narechania A."/>
            <person name="Otillar R.P."/>
            <person name="Penning B.W."/>
            <person name="Salamov A.A."/>
            <person name="Wang Y."/>
            <person name="Zhang L."/>
            <person name="Carpita N.C."/>
            <person name="Freeling M."/>
            <person name="Gingle A.R."/>
            <person name="Hash C.T."/>
            <person name="Keller B."/>
            <person name="Klein P."/>
            <person name="Kresovich S."/>
            <person name="McCann M.C."/>
            <person name="Ming R."/>
            <person name="Peterson D.G."/>
            <person name="Mehboob-ur-Rahman"/>
            <person name="Ware D."/>
            <person name="Westhoff P."/>
            <person name="Mayer K.F."/>
            <person name="Messing J."/>
            <person name="Rokhsar D.S."/>
        </authorList>
    </citation>
    <scope>NUCLEOTIDE SEQUENCE [LARGE SCALE GENOMIC DNA]</scope>
    <source>
        <strain evidence="3">cv. BTx623</strain>
    </source>
</reference>
<accession>A0A1Z5RQ01</accession>
<proteinExistence type="predicted"/>
<evidence type="ECO:0000256" key="1">
    <source>
        <dbReference type="SAM" id="MobiDB-lite"/>
    </source>
</evidence>
<feature type="region of interest" description="Disordered" evidence="1">
    <location>
        <begin position="46"/>
        <end position="70"/>
    </location>
</feature>
<dbReference type="Proteomes" id="UP000000768">
    <property type="component" value="Chromosome 4"/>
</dbReference>
<dbReference type="Gramene" id="OQU85629">
    <property type="protein sequence ID" value="OQU85629"/>
    <property type="gene ID" value="SORBI_3004G281750"/>
</dbReference>
<dbReference type="AlphaFoldDB" id="A0A1Z5RQ01"/>